<evidence type="ECO:0000256" key="1">
    <source>
        <dbReference type="ARBA" id="ARBA00004651"/>
    </source>
</evidence>
<evidence type="ECO:0000256" key="6">
    <source>
        <dbReference type="ARBA" id="ARBA00022989"/>
    </source>
</evidence>
<evidence type="ECO:0000256" key="8">
    <source>
        <dbReference type="SAM" id="Phobius"/>
    </source>
</evidence>
<comment type="subcellular location">
    <subcellularLocation>
        <location evidence="1">Cell membrane</location>
        <topology evidence="1">Multi-pass membrane protein</topology>
    </subcellularLocation>
</comment>
<keyword evidence="6 8" id="KW-1133">Transmembrane helix</keyword>
<feature type="transmembrane region" description="Helical" evidence="8">
    <location>
        <begin position="33"/>
        <end position="50"/>
    </location>
</feature>
<name>A0A2C6LKN1_9FIRM</name>
<keyword evidence="4" id="KW-1003">Cell membrane</keyword>
<dbReference type="PANTHER" id="PTHR21716">
    <property type="entry name" value="TRANSMEMBRANE PROTEIN"/>
    <property type="match status" value="1"/>
</dbReference>
<evidence type="ECO:0000313" key="9">
    <source>
        <dbReference type="EMBL" id="PHJ39140.1"/>
    </source>
</evidence>
<comment type="caution">
    <text evidence="9">The sequence shown here is derived from an EMBL/GenBank/DDBJ whole genome shotgun (WGS) entry which is preliminary data.</text>
</comment>
<dbReference type="OrthoDB" id="9793390at2"/>
<gene>
    <name evidence="9" type="ORF">P378_05380</name>
</gene>
<evidence type="ECO:0000256" key="3">
    <source>
        <dbReference type="ARBA" id="ARBA00022448"/>
    </source>
</evidence>
<sequence>MSWWKEKRTYRYLFLVLLMSLIIYFLYLVRQLFLPFILAIVLVYLLNPLVGRMEKRGSQRVAAILILYLGVIIVVTSLLMYGVPRMVNQLETLVESIPVYTDQVEGIVRNVQQRFADSTMPPGVHQIVDERIRWAELRLLEVVRNVMDFLLALLANLFNFALAPVLAFYIMKDLEHLKKWGISQVPREWTEDVLYLAKEIDHVFASFIRGHLTVVFIVGVLTSLAFIFIGLEFATMLGIIAGLAELIPYFGPLIGAVPAVALALLQSKWLALKVIIAVFVIQQLEGTVISPKILGNSVGLHPLAIIIALLAGGHLFGIAGMLLAVPLAAIARILVSFTWAKLNSP</sequence>
<evidence type="ECO:0000313" key="10">
    <source>
        <dbReference type="Proteomes" id="UP000222564"/>
    </source>
</evidence>
<evidence type="ECO:0000256" key="2">
    <source>
        <dbReference type="ARBA" id="ARBA00009773"/>
    </source>
</evidence>
<feature type="transmembrane region" description="Helical" evidence="8">
    <location>
        <begin position="270"/>
        <end position="290"/>
    </location>
</feature>
<feature type="transmembrane region" description="Helical" evidence="8">
    <location>
        <begin position="214"/>
        <end position="240"/>
    </location>
</feature>
<dbReference type="EMBL" id="AWQQ01000034">
    <property type="protein sequence ID" value="PHJ39140.1"/>
    <property type="molecule type" value="Genomic_DNA"/>
</dbReference>
<dbReference type="AlphaFoldDB" id="A0A2C6LKN1"/>
<protein>
    <recommendedName>
        <fullName evidence="11">AI-2E family transporter</fullName>
    </recommendedName>
</protein>
<feature type="transmembrane region" description="Helical" evidence="8">
    <location>
        <begin position="12"/>
        <end position="27"/>
    </location>
</feature>
<organism evidence="9 10">
    <name type="scientific">Desulforamulus profundi</name>
    <dbReference type="NCBI Taxonomy" id="1383067"/>
    <lineage>
        <taxon>Bacteria</taxon>
        <taxon>Bacillati</taxon>
        <taxon>Bacillota</taxon>
        <taxon>Clostridia</taxon>
        <taxon>Eubacteriales</taxon>
        <taxon>Peptococcaceae</taxon>
        <taxon>Desulforamulus</taxon>
    </lineage>
</organism>
<evidence type="ECO:0008006" key="11">
    <source>
        <dbReference type="Google" id="ProtNLM"/>
    </source>
</evidence>
<comment type="similarity">
    <text evidence="2">Belongs to the autoinducer-2 exporter (AI-2E) (TC 2.A.86) family.</text>
</comment>
<feature type="transmembrane region" description="Helical" evidence="8">
    <location>
        <begin position="302"/>
        <end position="335"/>
    </location>
</feature>
<dbReference type="InterPro" id="IPR002549">
    <property type="entry name" value="AI-2E-like"/>
</dbReference>
<keyword evidence="10" id="KW-1185">Reference proteome</keyword>
<dbReference type="GO" id="GO:0005886">
    <property type="term" value="C:plasma membrane"/>
    <property type="evidence" value="ECO:0007669"/>
    <property type="project" value="UniProtKB-SubCell"/>
</dbReference>
<keyword evidence="5 8" id="KW-0812">Transmembrane</keyword>
<dbReference type="Pfam" id="PF01594">
    <property type="entry name" value="AI-2E_transport"/>
    <property type="match status" value="1"/>
</dbReference>
<feature type="transmembrane region" description="Helical" evidence="8">
    <location>
        <begin position="246"/>
        <end position="265"/>
    </location>
</feature>
<dbReference type="RefSeq" id="WP_099082445.1">
    <property type="nucleotide sequence ID" value="NZ_AWQQ01000034.1"/>
</dbReference>
<keyword evidence="3" id="KW-0813">Transport</keyword>
<evidence type="ECO:0000256" key="4">
    <source>
        <dbReference type="ARBA" id="ARBA00022475"/>
    </source>
</evidence>
<feature type="transmembrane region" description="Helical" evidence="8">
    <location>
        <begin position="149"/>
        <end position="170"/>
    </location>
</feature>
<dbReference type="Proteomes" id="UP000222564">
    <property type="component" value="Unassembled WGS sequence"/>
</dbReference>
<reference evidence="9 10" key="1">
    <citation type="submission" date="2013-09" db="EMBL/GenBank/DDBJ databases">
        <title>Biodegradation of hydrocarbons in the deep terrestrial subsurface : characterization of a microbial consortium composed of two Desulfotomaculum species originating from a deep geological formation.</title>
        <authorList>
            <person name="Aullo T."/>
            <person name="Berlendis S."/>
            <person name="Lascourreges J.-F."/>
            <person name="Dessort D."/>
            <person name="Saint-Laurent S."/>
            <person name="Schraauwers B."/>
            <person name="Mas J."/>
            <person name="Magot M."/>
            <person name="Ranchou-Peyruse A."/>
        </authorList>
    </citation>
    <scope>NUCLEOTIDE SEQUENCE [LARGE SCALE GENOMIC DNA]</scope>
    <source>
        <strain evidence="9 10">Bs107</strain>
    </source>
</reference>
<feature type="transmembrane region" description="Helical" evidence="8">
    <location>
        <begin position="62"/>
        <end position="83"/>
    </location>
</feature>
<keyword evidence="7 8" id="KW-0472">Membrane</keyword>
<proteinExistence type="inferred from homology"/>
<accession>A0A2C6LKN1</accession>
<dbReference type="PANTHER" id="PTHR21716:SF53">
    <property type="entry name" value="PERMEASE PERM-RELATED"/>
    <property type="match status" value="1"/>
</dbReference>
<dbReference type="GO" id="GO:0055085">
    <property type="term" value="P:transmembrane transport"/>
    <property type="evidence" value="ECO:0007669"/>
    <property type="project" value="TreeGrafter"/>
</dbReference>
<evidence type="ECO:0000256" key="5">
    <source>
        <dbReference type="ARBA" id="ARBA00022692"/>
    </source>
</evidence>
<evidence type="ECO:0000256" key="7">
    <source>
        <dbReference type="ARBA" id="ARBA00023136"/>
    </source>
</evidence>